<reference evidence="2" key="1">
    <citation type="submission" date="2021-02" db="EMBL/GenBank/DDBJ databases">
        <title>Thiocyanate and organic carbon inputs drive convergent selection for specific autotrophic Afipia and Thiobacillus strains within complex microbiomes.</title>
        <authorList>
            <person name="Huddy R.J."/>
            <person name="Sachdeva R."/>
            <person name="Kadzinga F."/>
            <person name="Kantor R.S."/>
            <person name="Harrison S.T.L."/>
            <person name="Banfield J.F."/>
        </authorList>
    </citation>
    <scope>NUCLEOTIDE SEQUENCE</scope>
    <source>
        <strain evidence="2">SCN18_13_7_16_R3_B_64_19</strain>
    </source>
</reference>
<keyword evidence="1" id="KW-1133">Transmembrane helix</keyword>
<feature type="transmembrane region" description="Helical" evidence="1">
    <location>
        <begin position="126"/>
        <end position="145"/>
    </location>
</feature>
<dbReference type="Proteomes" id="UP000664800">
    <property type="component" value="Unassembled WGS sequence"/>
</dbReference>
<evidence type="ECO:0000313" key="2">
    <source>
        <dbReference type="EMBL" id="MBN8743889.1"/>
    </source>
</evidence>
<keyword evidence="1" id="KW-0472">Membrane</keyword>
<dbReference type="EMBL" id="JAFKMR010000014">
    <property type="protein sequence ID" value="MBN8743889.1"/>
    <property type="molecule type" value="Genomic_DNA"/>
</dbReference>
<keyword evidence="1" id="KW-0812">Transmembrane</keyword>
<evidence type="ECO:0000256" key="1">
    <source>
        <dbReference type="SAM" id="Phobius"/>
    </source>
</evidence>
<feature type="transmembrane region" description="Helical" evidence="1">
    <location>
        <begin position="60"/>
        <end position="79"/>
    </location>
</feature>
<organism evidence="2 3">
    <name type="scientific">Thiomonas arsenitoxydans (strain DSM 22701 / CIP 110005 / 3As)</name>
    <dbReference type="NCBI Taxonomy" id="426114"/>
    <lineage>
        <taxon>Bacteria</taxon>
        <taxon>Pseudomonadati</taxon>
        <taxon>Pseudomonadota</taxon>
        <taxon>Betaproteobacteria</taxon>
        <taxon>Burkholderiales</taxon>
        <taxon>Thiomonas</taxon>
    </lineage>
</organism>
<gene>
    <name evidence="2" type="ORF">J0I24_06235</name>
</gene>
<dbReference type="RefSeq" id="WP_276729219.1">
    <property type="nucleotide sequence ID" value="NZ_JAFKMR010000014.1"/>
</dbReference>
<sequence length="349" mass="38012">MPSIASQQLDSIHAMLGAGQRSLRLESHSLILWGTSFGGLALVSNHLLTADQIPDPATRAMAWLGLMSLLLGAVSLLDWQLTRRAKLARDELWSFIHRQVLKVWWLLLSAGVLGTFATFFFGGAYLVFPLWLVLVGLGLYVHGLFSEQTVEWVGGLLIALGVCSVLFRLDAQSLQYLAAAAFGLGMPLLALLQGQRHARSTPFWLRGAKLLLWLGVVLVPPLLAQRLADAQQPAAAPLQTLQEYARNPLTRQTVLLPAGLSIPVHVEVSGDAFSPSASSVLPLVLKRPVEVLVEHGRPTGQWRYPAGPWQHEGYPTALLIPWMRATLQPGIGPQLQIGLVVNMTAHDPS</sequence>
<feature type="transmembrane region" description="Helical" evidence="1">
    <location>
        <begin position="100"/>
        <end position="120"/>
    </location>
</feature>
<accession>A0A8I1SWT0</accession>
<comment type="caution">
    <text evidence="2">The sequence shown here is derived from an EMBL/GenBank/DDBJ whole genome shotgun (WGS) entry which is preliminary data.</text>
</comment>
<feature type="transmembrane region" description="Helical" evidence="1">
    <location>
        <begin position="175"/>
        <end position="192"/>
    </location>
</feature>
<feature type="transmembrane region" description="Helical" evidence="1">
    <location>
        <begin position="204"/>
        <end position="223"/>
    </location>
</feature>
<dbReference type="AlphaFoldDB" id="A0A8I1SWT0"/>
<evidence type="ECO:0000313" key="3">
    <source>
        <dbReference type="Proteomes" id="UP000664800"/>
    </source>
</evidence>
<proteinExistence type="predicted"/>
<feature type="transmembrane region" description="Helical" evidence="1">
    <location>
        <begin position="30"/>
        <end position="48"/>
    </location>
</feature>
<name>A0A8I1SWT0_THIA3</name>
<protein>
    <submittedName>
        <fullName evidence="2">MFS transporter permease</fullName>
    </submittedName>
</protein>
<feature type="transmembrane region" description="Helical" evidence="1">
    <location>
        <begin position="152"/>
        <end position="169"/>
    </location>
</feature>